<accession>A0A9Q0KNB1</accession>
<dbReference type="InterPro" id="IPR044662">
    <property type="entry name" value="HS1/DABB1-like"/>
</dbReference>
<dbReference type="Proteomes" id="UP001141806">
    <property type="component" value="Unassembled WGS sequence"/>
</dbReference>
<evidence type="ECO:0000313" key="4">
    <source>
        <dbReference type="Proteomes" id="UP001141806"/>
    </source>
</evidence>
<reference evidence="3" key="1">
    <citation type="journal article" date="2023" name="Plant J.">
        <title>The genome of the king protea, Protea cynaroides.</title>
        <authorList>
            <person name="Chang J."/>
            <person name="Duong T.A."/>
            <person name="Schoeman C."/>
            <person name="Ma X."/>
            <person name="Roodt D."/>
            <person name="Barker N."/>
            <person name="Li Z."/>
            <person name="Van de Peer Y."/>
            <person name="Mizrachi E."/>
        </authorList>
    </citation>
    <scope>NUCLEOTIDE SEQUENCE</scope>
    <source>
        <tissue evidence="3">Young leaves</tissue>
    </source>
</reference>
<protein>
    <recommendedName>
        <fullName evidence="2">Stress-response A/B barrel domain-containing protein</fullName>
    </recommendedName>
</protein>
<feature type="domain" description="Stress-response A/B barrel" evidence="2">
    <location>
        <begin position="7"/>
        <end position="101"/>
    </location>
</feature>
<dbReference type="OrthoDB" id="1601230at2759"/>
<dbReference type="SMART" id="SM00886">
    <property type="entry name" value="Dabb"/>
    <property type="match status" value="1"/>
</dbReference>
<dbReference type="PANTHER" id="PTHR33178">
    <property type="match status" value="1"/>
</dbReference>
<dbReference type="EMBL" id="JAMYWD010000004">
    <property type="protein sequence ID" value="KAJ4973777.1"/>
    <property type="molecule type" value="Genomic_DNA"/>
</dbReference>
<dbReference type="InterPro" id="IPR013097">
    <property type="entry name" value="Dabb"/>
</dbReference>
<dbReference type="GO" id="GO:0009865">
    <property type="term" value="P:pollen tube adhesion"/>
    <property type="evidence" value="ECO:0007669"/>
    <property type="project" value="TreeGrafter"/>
</dbReference>
<dbReference type="Gene3D" id="3.30.70.100">
    <property type="match status" value="1"/>
</dbReference>
<gene>
    <name evidence="3" type="ORF">NE237_006951</name>
</gene>
<dbReference type="SUPFAM" id="SSF54909">
    <property type="entry name" value="Dimeric alpha+beta barrel"/>
    <property type="match status" value="1"/>
</dbReference>
<dbReference type="PANTHER" id="PTHR33178:SF10">
    <property type="entry name" value="STRESS-RESPONSE A_B BARREL DOMAIN-CONTAINING PROTEIN"/>
    <property type="match status" value="1"/>
</dbReference>
<evidence type="ECO:0000313" key="3">
    <source>
        <dbReference type="EMBL" id="KAJ4973777.1"/>
    </source>
</evidence>
<keyword evidence="4" id="KW-1185">Reference proteome</keyword>
<proteinExistence type="predicted"/>
<dbReference type="AlphaFoldDB" id="A0A9Q0KNB1"/>
<evidence type="ECO:0000259" key="2">
    <source>
        <dbReference type="PROSITE" id="PS51502"/>
    </source>
</evidence>
<sequence>MEAKREVKHIVLIKYKDDVSPEKFDEIIKGFQHLVNVTNSIKDFKWGTNVSRENRNEGYTHVFEFTFESEDAIEEYVASPAHVEFANKFVGSTVKILAIDYVPSVLLKS</sequence>
<comment type="subunit">
    <text evidence="1">Homodimer.</text>
</comment>
<evidence type="ECO:0000256" key="1">
    <source>
        <dbReference type="ARBA" id="ARBA00011738"/>
    </source>
</evidence>
<name>A0A9Q0KNB1_9MAGN</name>
<dbReference type="Pfam" id="PF07876">
    <property type="entry name" value="Dabb"/>
    <property type="match status" value="1"/>
</dbReference>
<comment type="caution">
    <text evidence="3">The sequence shown here is derived from an EMBL/GenBank/DDBJ whole genome shotgun (WGS) entry which is preliminary data.</text>
</comment>
<organism evidence="3 4">
    <name type="scientific">Protea cynaroides</name>
    <dbReference type="NCBI Taxonomy" id="273540"/>
    <lineage>
        <taxon>Eukaryota</taxon>
        <taxon>Viridiplantae</taxon>
        <taxon>Streptophyta</taxon>
        <taxon>Embryophyta</taxon>
        <taxon>Tracheophyta</taxon>
        <taxon>Spermatophyta</taxon>
        <taxon>Magnoliopsida</taxon>
        <taxon>Proteales</taxon>
        <taxon>Proteaceae</taxon>
        <taxon>Protea</taxon>
    </lineage>
</organism>
<dbReference type="InterPro" id="IPR011008">
    <property type="entry name" value="Dimeric_a/b-barrel"/>
</dbReference>
<dbReference type="PROSITE" id="PS51502">
    <property type="entry name" value="S_R_A_B_BARREL"/>
    <property type="match status" value="1"/>
</dbReference>